<dbReference type="Proteomes" id="UP000238442">
    <property type="component" value="Chromosome"/>
</dbReference>
<keyword evidence="2" id="KW-1185">Reference proteome</keyword>
<proteinExistence type="predicted"/>
<dbReference type="OrthoDB" id="1433859at2"/>
<organism evidence="1 2">
    <name type="scientific">Pukyongia salina</name>
    <dbReference type="NCBI Taxonomy" id="2094025"/>
    <lineage>
        <taxon>Bacteria</taxon>
        <taxon>Pseudomonadati</taxon>
        <taxon>Bacteroidota</taxon>
        <taxon>Flavobacteriia</taxon>
        <taxon>Flavobacteriales</taxon>
        <taxon>Flavobacteriaceae</taxon>
        <taxon>Pukyongia</taxon>
    </lineage>
</organism>
<dbReference type="EMBL" id="CP027062">
    <property type="protein sequence ID" value="AVI51146.1"/>
    <property type="molecule type" value="Genomic_DNA"/>
</dbReference>
<gene>
    <name evidence="1" type="ORF">C5O00_08140</name>
</gene>
<dbReference type="KEGG" id="aue:C5O00_08140"/>
<accession>A0A2S0HWZ8</accession>
<dbReference type="RefSeq" id="WP_105216387.1">
    <property type="nucleotide sequence ID" value="NZ_CP027062.1"/>
</dbReference>
<reference evidence="1 2" key="1">
    <citation type="submission" date="2018-02" db="EMBL/GenBank/DDBJ databases">
        <title>Genomic analysis of the strain RR4-38 isolated from a seawater recirculating aquaculture system.</title>
        <authorList>
            <person name="Kim Y.-S."/>
            <person name="Jang Y.H."/>
            <person name="Kim K.-H."/>
        </authorList>
    </citation>
    <scope>NUCLEOTIDE SEQUENCE [LARGE SCALE GENOMIC DNA]</scope>
    <source>
        <strain evidence="1 2">RR4-38</strain>
    </source>
</reference>
<evidence type="ECO:0000313" key="2">
    <source>
        <dbReference type="Proteomes" id="UP000238442"/>
    </source>
</evidence>
<sequence length="255" mass="30439">MSYKEFSEIDNFNLPKILHLNSANREVLYFGTYHSNSVNDSLFTLIEKRFTQFDPTFILHEGGSNWPIFKDRDSTIAQSGEPGFIIHLAKENNIPFESIEPEEELEYAYLLNKFELNWVVLMYMCRQIDNQLRLAKAYGTTDEQFVQNMNYFFRMLKDKGLPLNKYQLEFTHWKQVYQEQLERKLEWRKFDPDIYYPNKYLTKLNEVNRASDEFRNLYMIDKIVSASETYNKVFVLVGGGHLVVQEELLKHKFSQ</sequence>
<evidence type="ECO:0000313" key="1">
    <source>
        <dbReference type="EMBL" id="AVI51146.1"/>
    </source>
</evidence>
<evidence type="ECO:0008006" key="3">
    <source>
        <dbReference type="Google" id="ProtNLM"/>
    </source>
</evidence>
<dbReference type="AlphaFoldDB" id="A0A2S0HWZ8"/>
<name>A0A2S0HWZ8_9FLAO</name>
<protein>
    <recommendedName>
        <fullName evidence="3">TraB/GumN family protein</fullName>
    </recommendedName>
</protein>